<dbReference type="Proteomes" id="UP000008637">
    <property type="component" value="Chromosome"/>
</dbReference>
<reference evidence="1 2" key="1">
    <citation type="journal article" date="2011" name="J. Bacteriol.">
        <title>Complete genome sequence of Mycoplasma haemofelis, a hemotropic mycoplasma.</title>
        <authorList>
            <person name="Barker E.N."/>
            <person name="Helps C.R."/>
            <person name="Peters I.R."/>
            <person name="Darby A.C."/>
            <person name="Radford A.D."/>
            <person name="Tasker S."/>
        </authorList>
    </citation>
    <scope>NUCLEOTIDE SEQUENCE [LARGE SCALE GENOMIC DNA]</scope>
    <source>
        <strain evidence="1 2">Langford 1</strain>
    </source>
</reference>
<dbReference type="HOGENOM" id="CLU_1319757_0_0_14"/>
<gene>
    <name evidence="1" type="ordered locus">HF1_06290</name>
</gene>
<keyword evidence="2" id="KW-1185">Reference proteome</keyword>
<proteinExistence type="predicted"/>
<accession>E8ZHL6</accession>
<evidence type="ECO:0000313" key="1">
    <source>
        <dbReference type="EMBL" id="CBY92637.1"/>
    </source>
</evidence>
<name>E8ZHL6_MYCHL</name>
<dbReference type="KEGG" id="mha:HF1_06290"/>
<dbReference type="AlphaFoldDB" id="E8ZHL6"/>
<evidence type="ECO:0000313" key="2">
    <source>
        <dbReference type="Proteomes" id="UP000008637"/>
    </source>
</evidence>
<dbReference type="EMBL" id="FR773153">
    <property type="protein sequence ID" value="CBY92637.1"/>
    <property type="molecule type" value="Genomic_DNA"/>
</dbReference>
<sequence>MSYKLMGAASLAAVSGATGLAVANREKIFGKSKTLADELKEKGYKLISGVSDTDKRKTILDAKVDAYKKLKDSSQEFTGKNKEAMSADILLKSCQELETLSDYKSVSSKFKKWCVLDFNDVLVTMEGKNAISDESAEGTKWKTPLKDHRAQMKLVITGVTDNDAGDTQWGKVKEWCDSTFKVPYSHDSKDDFDRVKSWCLTSEKRN</sequence>
<protein>
    <submittedName>
        <fullName evidence="1">Uncharacterized protein</fullName>
    </submittedName>
</protein>
<organism evidence="1 2">
    <name type="scientific">Mycoplasma haemofelis (strain Langford 1)</name>
    <name type="common">Haemobartonella felis</name>
    <dbReference type="NCBI Taxonomy" id="941640"/>
    <lineage>
        <taxon>Bacteria</taxon>
        <taxon>Bacillati</taxon>
        <taxon>Mycoplasmatota</taxon>
        <taxon>Mollicutes</taxon>
        <taxon>Mycoplasmataceae</taxon>
        <taxon>Mycoplasma</taxon>
    </lineage>
</organism>